<dbReference type="Gene3D" id="2.70.70.10">
    <property type="entry name" value="Glucose Permease (Domain IIA)"/>
    <property type="match status" value="1"/>
</dbReference>
<comment type="caution">
    <text evidence="2">The sequence shown here is derived from an EMBL/GenBank/DDBJ whole genome shotgun (WGS) entry which is preliminary data.</text>
</comment>
<dbReference type="AlphaFoldDB" id="A0A1W9NZT4"/>
<feature type="region of interest" description="Disordered" evidence="1">
    <location>
        <begin position="69"/>
        <end position="95"/>
    </location>
</feature>
<dbReference type="EMBL" id="MZGJ01000001">
    <property type="protein sequence ID" value="OQX51599.1"/>
    <property type="molecule type" value="Genomic_DNA"/>
</dbReference>
<dbReference type="SUPFAM" id="SSF51261">
    <property type="entry name" value="Duplicated hybrid motif"/>
    <property type="match status" value="1"/>
</dbReference>
<dbReference type="CDD" id="cd12797">
    <property type="entry name" value="M23_peptidase"/>
    <property type="match status" value="1"/>
</dbReference>
<evidence type="ECO:0000313" key="2">
    <source>
        <dbReference type="EMBL" id="OQX51599.1"/>
    </source>
</evidence>
<protein>
    <submittedName>
        <fullName evidence="2">Uncharacterized protein</fullName>
    </submittedName>
</protein>
<gene>
    <name evidence="2" type="ORF">B5M47_00175</name>
</gene>
<dbReference type="InterPro" id="IPR011055">
    <property type="entry name" value="Dup_hybrid_motif"/>
</dbReference>
<name>A0A1W9NZT4_UNCC3</name>
<proteinExistence type="predicted"/>
<dbReference type="Proteomes" id="UP000192520">
    <property type="component" value="Unassembled WGS sequence"/>
</dbReference>
<organism evidence="2 3">
    <name type="scientific">candidate division CPR3 bacterium 4484_211</name>
    <dbReference type="NCBI Taxonomy" id="1968527"/>
    <lineage>
        <taxon>Bacteria</taxon>
        <taxon>Bacteria division CPR3</taxon>
    </lineage>
</organism>
<sequence>MKKLSRPAAIIASLTLVILFAGSLPTAGTWAFQSPPPNSMFGGLPDSARGFFEGVGQLFNRWFFGGPAPQEGGSEPYHPPAPTSSPTLPAGITPTPTPAYSGEGDLIKMQAKVVNFSCIADNPPDELYDATCGDEVDDLQQDCGNFFISDQNRQSPLAEQDQSNEPAGPISSLLGVSQVRAQAQPTLPPLPTVPVPPPFTTNACLANPNEFNTDYDPLTITENDCSPYLEPAPLDYNPFDRWDACFVDNPNQICAYKVRSQNIVEQDDTCNEYTPSEHGERLNRDEELNRDYPAGAVCTTNDTGGPYYVRKLNSGECSGMCSTCGDQKSDAGRCVDGTFDACRKAIEVETYEYRFRTSARPDGAPQAGEACSPQDRCDPTNLNCYLGDDNPELGLACGAEPTPCPLTPTPLPHDPPEIESAACLQRTYRGKEISCSNGCNCGGEPEHCPKKPAQCGDTANCCDCDLTDPDNPICHAVWTNPPGPICGGGPCCKMCVTIPPDSCYDVSTNLEQFFSDNPYTGCSNNPYSNVCGSDGSCTDGNSCASVNDCCGTQNLLGADTRTTASAEDCSYYEWTVRRSAYKVIYRSNQINLKLQIKNLTDHDIPLNDPSNNYKCPDGDISCETDPNSPAWFTAARSGDDHDFLLEFEIPDFLDILSIYPTWDNCEFTSIDGDGNPTTLDPEDAKDKSYRLVFPETMTGENWRGLINPSFACTGGKGGLIALQKPEIGELEGIWGGGISAEYADNLQAYCYNHYGYQVPGGVPQNGSPNCNVYQIYQQEGLESATPAYKGCQAETYLGDPSVVAPNVQFLSYYDENCNLVPTNIIKPYACHGGRVRLVMDYIPKGCELTLWISFVPSDIDPTGRSWYRNHYIPKEWLDHYIHNLISDDRLVNLEYKAMWPVGGARAFYWDSTADFSIEPVSSVTELQAFWIGKGIHATNALDPQPGCGSSCFADPDAMPFGWPSFGRIDQDWGGMSDANTDPTDPRTFTNPFAAIFGPNTQGGGEYLSGCGDPDGEGGWRHVGITLVPREGEISPPKVHATHAGYVTRVVKDPSLDAQYPARGAYVEIQSTVDYDCASNFVTRYLGLDPDSIRVEEGEYVPRHKILGLMGDSGYIPTQGFGAPGLTRHYNSGFLHTTYVIRYSGDNLANPGTDGCDGNPYISEEGMPFFFCENRRRGDTVERCYYANYANP</sequence>
<dbReference type="STRING" id="1968527.B5M47_00175"/>
<evidence type="ECO:0000313" key="3">
    <source>
        <dbReference type="Proteomes" id="UP000192520"/>
    </source>
</evidence>
<reference evidence="3" key="1">
    <citation type="submission" date="2017-03" db="EMBL/GenBank/DDBJ databases">
        <title>Novel pathways for hydrocarbon cycling and metabolic interdependencies in hydrothermal sediment communities.</title>
        <authorList>
            <person name="Dombrowski N."/>
            <person name="Seitz K."/>
            <person name="Teske A."/>
            <person name="Baker B."/>
        </authorList>
    </citation>
    <scope>NUCLEOTIDE SEQUENCE [LARGE SCALE GENOMIC DNA]</scope>
</reference>
<evidence type="ECO:0000256" key="1">
    <source>
        <dbReference type="SAM" id="MobiDB-lite"/>
    </source>
</evidence>
<accession>A0A1W9NZT4</accession>